<sequence>MRENASQDSPTLMAETAAPDARWCSYFFLYDGSKVKEEGDPTRVGICYFYPRETPLEQQELLCGQLAGVCRCVSELSQSPVRLLRLRRRKFAICMRGDFLWALGCAVEIPDVSIYGFLEQLIGLFCFYNGPVRQSYQLRSQEELALQWGLYLSHLQGGATELHQIFSSLRTIDATRIDPLLLLKAALILQACQRCPLVLAGCILYRGRVVSTQMPPDLTAKVLVHETETHSQNLRHLSNGVTSPDSPPLSACVTSIPVYLTSSELHALRCPPVDWACRTHCLPQQANQTNKSRLLSRTLSDTPTPDPEGPNLDTTNRTPDSFQTMPCSSRSSLSDDVYFSPSPSANTVDPPCVLQSPSSADRPGSRVQGLANGTLLSGLQEGSGGQEQGEGISGVTYECGTGRKEEGENGGEYELQEGGHNGEGHDSGSLEEQGVCGEIGEAVNGSKAGPHGAEEQRSEAQPEKSEHEQPSSIDRKGGGGGEGEDRKEGQEAGREEDGGGGGAPGGQSEESQRGETIQEGRSETPTFMSALGTPEHPLVAMALYQHRVRGLVLALLVEPSFQSDAAAMEEVYHSSLASLNGLEAHLGNTAAGTAGPQGQYTFAHYDCVQNTLTTNLSGGPGGSFVRATSLLHSHFSQAVTLQEVIVRSAGTAVYGTRSIAQETYFMQQGATARNSGVPNPQDSAFSLPSKARHRLLKHGVNLL</sequence>
<proteinExistence type="predicted"/>
<evidence type="ECO:0000256" key="1">
    <source>
        <dbReference type="SAM" id="MobiDB-lite"/>
    </source>
</evidence>
<name>A0A9D3QC10_MEGAT</name>
<dbReference type="GO" id="GO:0016192">
    <property type="term" value="P:vesicle-mediated transport"/>
    <property type="evidence" value="ECO:0007669"/>
    <property type="project" value="InterPro"/>
</dbReference>
<feature type="domain" description="CCZ1/INTU/HPS4 third Longin" evidence="3">
    <location>
        <begin position="599"/>
        <end position="692"/>
    </location>
</feature>
<dbReference type="GO" id="GO:0031267">
    <property type="term" value="F:small GTPase binding"/>
    <property type="evidence" value="ECO:0007669"/>
    <property type="project" value="TreeGrafter"/>
</dbReference>
<keyword evidence="5" id="KW-1185">Reference proteome</keyword>
<accession>A0A9D3QC10</accession>
<protein>
    <recommendedName>
        <fullName evidence="6">Hermansky-Pudlak syndrome 4 protein</fullName>
    </recommendedName>
</protein>
<dbReference type="GO" id="GO:0005085">
    <property type="term" value="F:guanyl-nucleotide exchange factor activity"/>
    <property type="evidence" value="ECO:0007669"/>
    <property type="project" value="TreeGrafter"/>
</dbReference>
<dbReference type="GO" id="GO:0006605">
    <property type="term" value="P:protein targeting"/>
    <property type="evidence" value="ECO:0007669"/>
    <property type="project" value="TreeGrafter"/>
</dbReference>
<evidence type="ECO:0000259" key="2">
    <source>
        <dbReference type="Pfam" id="PF19031"/>
    </source>
</evidence>
<feature type="compositionally biased region" description="Basic and acidic residues" evidence="1">
    <location>
        <begin position="452"/>
        <end position="497"/>
    </location>
</feature>
<comment type="caution">
    <text evidence="4">The sequence shown here is derived from an EMBL/GenBank/DDBJ whole genome shotgun (WGS) entry which is preliminary data.</text>
</comment>
<evidence type="ECO:0008006" key="6">
    <source>
        <dbReference type="Google" id="ProtNLM"/>
    </source>
</evidence>
<dbReference type="InterPro" id="IPR043989">
    <property type="entry name" value="CCZ1/INTU/HSP4_longin_3"/>
</dbReference>
<dbReference type="PANTHER" id="PTHR14407:SF9">
    <property type="entry name" value="BLOC-3 COMPLEX MEMBER HPS4"/>
    <property type="match status" value="1"/>
</dbReference>
<organism evidence="4 5">
    <name type="scientific">Megalops atlanticus</name>
    <name type="common">Tarpon</name>
    <name type="synonym">Clupea gigantea</name>
    <dbReference type="NCBI Taxonomy" id="7932"/>
    <lineage>
        <taxon>Eukaryota</taxon>
        <taxon>Metazoa</taxon>
        <taxon>Chordata</taxon>
        <taxon>Craniata</taxon>
        <taxon>Vertebrata</taxon>
        <taxon>Euteleostomi</taxon>
        <taxon>Actinopterygii</taxon>
        <taxon>Neopterygii</taxon>
        <taxon>Teleostei</taxon>
        <taxon>Elopiformes</taxon>
        <taxon>Megalopidae</taxon>
        <taxon>Megalops</taxon>
    </lineage>
</organism>
<reference evidence="4" key="1">
    <citation type="submission" date="2021-01" db="EMBL/GenBank/DDBJ databases">
        <authorList>
            <person name="Zahm M."/>
            <person name="Roques C."/>
            <person name="Cabau C."/>
            <person name="Klopp C."/>
            <person name="Donnadieu C."/>
            <person name="Jouanno E."/>
            <person name="Lampietro C."/>
            <person name="Louis A."/>
            <person name="Herpin A."/>
            <person name="Echchiki A."/>
            <person name="Berthelot C."/>
            <person name="Parey E."/>
            <person name="Roest-Crollius H."/>
            <person name="Braasch I."/>
            <person name="Postlethwait J."/>
            <person name="Bobe J."/>
            <person name="Montfort J."/>
            <person name="Bouchez O."/>
            <person name="Begum T."/>
            <person name="Mejri S."/>
            <person name="Adams A."/>
            <person name="Chen W.-J."/>
            <person name="Guiguen Y."/>
        </authorList>
    </citation>
    <scope>NUCLEOTIDE SEQUENCE</scope>
    <source>
        <strain evidence="4">YG-15Mar2019-1</strain>
        <tissue evidence="4">Brain</tissue>
    </source>
</reference>
<feature type="compositionally biased region" description="Basic and acidic residues" evidence="1">
    <location>
        <begin position="510"/>
        <end position="521"/>
    </location>
</feature>
<evidence type="ECO:0000313" key="5">
    <source>
        <dbReference type="Proteomes" id="UP001046870"/>
    </source>
</evidence>
<dbReference type="AlphaFoldDB" id="A0A9D3QC10"/>
<dbReference type="InterPro" id="IPR043987">
    <property type="entry name" value="CCZ1/INTU/HSP4_longin_1"/>
</dbReference>
<feature type="region of interest" description="Disordered" evidence="1">
    <location>
        <begin position="288"/>
        <end position="521"/>
    </location>
</feature>
<dbReference type="GO" id="GO:0031410">
    <property type="term" value="C:cytoplasmic vesicle"/>
    <property type="evidence" value="ECO:0007669"/>
    <property type="project" value="TreeGrafter"/>
</dbReference>
<dbReference type="OrthoDB" id="16754at2759"/>
<evidence type="ECO:0000313" key="4">
    <source>
        <dbReference type="EMBL" id="KAG7480595.1"/>
    </source>
</evidence>
<feature type="domain" description="CCZ1/INTU/HSP4 first Longin" evidence="2">
    <location>
        <begin position="25"/>
        <end position="130"/>
    </location>
</feature>
<dbReference type="GO" id="GO:0005765">
    <property type="term" value="C:lysosomal membrane"/>
    <property type="evidence" value="ECO:0007669"/>
    <property type="project" value="TreeGrafter"/>
</dbReference>
<dbReference type="PANTHER" id="PTHR14407">
    <property type="entry name" value="HERMANSKY-PUDLAK SYNDROME 4 PROTEIN LIGHT-EAR PROTEIN-RELATED"/>
    <property type="match status" value="1"/>
</dbReference>
<dbReference type="InterPro" id="IPR026091">
    <property type="entry name" value="HPS4"/>
</dbReference>
<dbReference type="EMBL" id="JAFDVH010000004">
    <property type="protein sequence ID" value="KAG7480595.1"/>
    <property type="molecule type" value="Genomic_DNA"/>
</dbReference>
<gene>
    <name evidence="4" type="ORF">MATL_G00057900</name>
</gene>
<dbReference type="Proteomes" id="UP001046870">
    <property type="component" value="Chromosome 4"/>
</dbReference>
<dbReference type="Pfam" id="PF19031">
    <property type="entry name" value="Intu_longin_1"/>
    <property type="match status" value="1"/>
</dbReference>
<feature type="compositionally biased region" description="Gly residues" evidence="1">
    <location>
        <begin position="381"/>
        <end position="392"/>
    </location>
</feature>
<evidence type="ECO:0000259" key="3">
    <source>
        <dbReference type="Pfam" id="PF19033"/>
    </source>
</evidence>
<dbReference type="GO" id="GO:0031085">
    <property type="term" value="C:BLOC-3 complex"/>
    <property type="evidence" value="ECO:0007669"/>
    <property type="project" value="TreeGrafter"/>
</dbReference>
<dbReference type="Pfam" id="PF19033">
    <property type="entry name" value="Intu_longin_3"/>
    <property type="match status" value="1"/>
</dbReference>
<feature type="compositionally biased region" description="Polar residues" evidence="1">
    <location>
        <begin position="312"/>
        <end position="334"/>
    </location>
</feature>
<feature type="compositionally biased region" description="Polar residues" evidence="1">
    <location>
        <begin position="288"/>
        <end position="303"/>
    </location>
</feature>
<dbReference type="GO" id="GO:1903232">
    <property type="term" value="P:melanosome assembly"/>
    <property type="evidence" value="ECO:0007669"/>
    <property type="project" value="TreeGrafter"/>
</dbReference>